<dbReference type="RefSeq" id="YP_009803039.1">
    <property type="nucleotide sequence ID" value="NC_047990.1"/>
</dbReference>
<keyword evidence="3" id="KW-1185">Reference proteome</keyword>
<name>A0A2Z4Q805_9CAUD</name>
<gene>
    <name evidence="2" type="primary">78</name>
    <name evidence="2" type="ORF">PBI_SUZY_78</name>
</gene>
<evidence type="ECO:0000313" key="3">
    <source>
        <dbReference type="Proteomes" id="UP000250774"/>
    </source>
</evidence>
<evidence type="ECO:0000313" key="2">
    <source>
        <dbReference type="EMBL" id="AWY06182.1"/>
    </source>
</evidence>
<dbReference type="EMBL" id="MH271313">
    <property type="protein sequence ID" value="AWY06182.1"/>
    <property type="molecule type" value="Genomic_DNA"/>
</dbReference>
<accession>A0A2Z4Q805</accession>
<dbReference type="GeneID" id="54993596"/>
<reference evidence="3" key="1">
    <citation type="submission" date="2018-04" db="EMBL/GenBank/DDBJ databases">
        <authorList>
            <person name="Harrington T."/>
            <person name="Washburn E."/>
            <person name="Bricker J."/>
            <person name="McKinney A."/>
            <person name="Betsko A.J."/>
            <person name="Garlena R.A."/>
            <person name="Russell D.A."/>
            <person name="Pope W.A."/>
            <person name="Jacobs-Sera D."/>
            <person name="Hatfull G.F."/>
        </authorList>
    </citation>
    <scope>NUCLEOTIDE SEQUENCE [LARGE SCALE GENOMIC DNA]</scope>
</reference>
<feature type="transmembrane region" description="Helical" evidence="1">
    <location>
        <begin position="12"/>
        <end position="31"/>
    </location>
</feature>
<keyword evidence="1" id="KW-1133">Transmembrane helix</keyword>
<proteinExistence type="predicted"/>
<organism evidence="2 3">
    <name type="scientific">Gordonia phage Suzy</name>
    <dbReference type="NCBI Taxonomy" id="2201430"/>
    <lineage>
        <taxon>Viruses</taxon>
        <taxon>Duplodnaviria</taxon>
        <taxon>Heunggongvirae</taxon>
        <taxon>Uroviricota</taxon>
        <taxon>Caudoviricetes</taxon>
        <taxon>Terapinvirus</taxon>
        <taxon>Terapinvirus suzy</taxon>
    </lineage>
</organism>
<sequence>MKNLFPNKWSYGSWFFTIAAFANMATIIAGYEIIPDSVEWLMLLLFLFCIYMEYREKRGGGPPKFVKKAKKKLKAVKDLAVRKVEGWGAQPGLAGA</sequence>
<keyword evidence="1" id="KW-0812">Transmembrane</keyword>
<protein>
    <submittedName>
        <fullName evidence="2">Membrane protein</fullName>
    </submittedName>
</protein>
<keyword evidence="1" id="KW-0472">Membrane</keyword>
<dbReference type="KEGG" id="vg:54993596"/>
<feature type="transmembrane region" description="Helical" evidence="1">
    <location>
        <begin position="37"/>
        <end position="54"/>
    </location>
</feature>
<evidence type="ECO:0000256" key="1">
    <source>
        <dbReference type="SAM" id="Phobius"/>
    </source>
</evidence>
<dbReference type="Proteomes" id="UP000250774">
    <property type="component" value="Segment"/>
</dbReference>